<organism evidence="1 2">
    <name type="scientific">Diploptera punctata</name>
    <name type="common">Pacific beetle cockroach</name>
    <dbReference type="NCBI Taxonomy" id="6984"/>
    <lineage>
        <taxon>Eukaryota</taxon>
        <taxon>Metazoa</taxon>
        <taxon>Ecdysozoa</taxon>
        <taxon>Arthropoda</taxon>
        <taxon>Hexapoda</taxon>
        <taxon>Insecta</taxon>
        <taxon>Pterygota</taxon>
        <taxon>Neoptera</taxon>
        <taxon>Polyneoptera</taxon>
        <taxon>Dictyoptera</taxon>
        <taxon>Blattodea</taxon>
        <taxon>Blaberoidea</taxon>
        <taxon>Blaberidae</taxon>
        <taxon>Diplopterinae</taxon>
        <taxon>Diploptera</taxon>
    </lineage>
</organism>
<sequence>FSKASHQIFFTKYWKQSLAESDPDVVSCMSANRIHKAATPTEYPYQQHCLLFILVLIIYSNEIICMPSSNNWTENTRDVLKVNPVRQCLRAAGTDAHLAARSLHLTTNRR</sequence>
<reference evidence="1" key="2">
    <citation type="submission" date="2023-05" db="EMBL/GenBank/DDBJ databases">
        <authorList>
            <person name="Fouks B."/>
        </authorList>
    </citation>
    <scope>NUCLEOTIDE SEQUENCE</scope>
    <source>
        <strain evidence="1">Stay&amp;Tobe</strain>
        <tissue evidence="1">Testes</tissue>
    </source>
</reference>
<dbReference type="AlphaFoldDB" id="A0AAD7Z7N6"/>
<gene>
    <name evidence="1" type="ORF">L9F63_025643</name>
</gene>
<evidence type="ECO:0000313" key="1">
    <source>
        <dbReference type="EMBL" id="KAJ9575406.1"/>
    </source>
</evidence>
<proteinExistence type="predicted"/>
<dbReference type="EMBL" id="JASPKZ010009880">
    <property type="protein sequence ID" value="KAJ9575406.1"/>
    <property type="molecule type" value="Genomic_DNA"/>
</dbReference>
<feature type="non-terminal residue" evidence="1">
    <location>
        <position position="110"/>
    </location>
</feature>
<feature type="non-terminal residue" evidence="1">
    <location>
        <position position="1"/>
    </location>
</feature>
<protein>
    <submittedName>
        <fullName evidence="1">Uncharacterized protein</fullName>
    </submittedName>
</protein>
<comment type="caution">
    <text evidence="1">The sequence shown here is derived from an EMBL/GenBank/DDBJ whole genome shotgun (WGS) entry which is preliminary data.</text>
</comment>
<name>A0AAD7Z7N6_DIPPU</name>
<evidence type="ECO:0000313" key="2">
    <source>
        <dbReference type="Proteomes" id="UP001233999"/>
    </source>
</evidence>
<keyword evidence="2" id="KW-1185">Reference proteome</keyword>
<accession>A0AAD7Z7N6</accession>
<reference evidence="1" key="1">
    <citation type="journal article" date="2023" name="IScience">
        <title>Live-bearing cockroach genome reveals convergent evolutionary mechanisms linked to viviparity in insects and beyond.</title>
        <authorList>
            <person name="Fouks B."/>
            <person name="Harrison M.C."/>
            <person name="Mikhailova A.A."/>
            <person name="Marchal E."/>
            <person name="English S."/>
            <person name="Carruthers M."/>
            <person name="Jennings E.C."/>
            <person name="Chiamaka E.L."/>
            <person name="Frigard R.A."/>
            <person name="Pippel M."/>
            <person name="Attardo G.M."/>
            <person name="Benoit J.B."/>
            <person name="Bornberg-Bauer E."/>
            <person name="Tobe S.S."/>
        </authorList>
    </citation>
    <scope>NUCLEOTIDE SEQUENCE</scope>
    <source>
        <strain evidence="1">Stay&amp;Tobe</strain>
    </source>
</reference>
<dbReference type="Proteomes" id="UP001233999">
    <property type="component" value="Unassembled WGS sequence"/>
</dbReference>